<organism evidence="3 4">
    <name type="scientific">Racocetra fulgida</name>
    <dbReference type="NCBI Taxonomy" id="60492"/>
    <lineage>
        <taxon>Eukaryota</taxon>
        <taxon>Fungi</taxon>
        <taxon>Fungi incertae sedis</taxon>
        <taxon>Mucoromycota</taxon>
        <taxon>Glomeromycotina</taxon>
        <taxon>Glomeromycetes</taxon>
        <taxon>Diversisporales</taxon>
        <taxon>Gigasporaceae</taxon>
        <taxon>Racocetra</taxon>
    </lineage>
</organism>
<dbReference type="OrthoDB" id="125347at2759"/>
<keyword evidence="4" id="KW-1185">Reference proteome</keyword>
<comment type="caution">
    <text evidence="3">The sequence shown here is derived from an EMBL/GenBank/DDBJ whole genome shotgun (WGS) entry which is preliminary data.</text>
</comment>
<keyword evidence="1" id="KW-0238">DNA-binding</keyword>
<dbReference type="EMBL" id="CAJVPZ010078610">
    <property type="protein sequence ID" value="CAG8806326.1"/>
    <property type="molecule type" value="Genomic_DNA"/>
</dbReference>
<evidence type="ECO:0000259" key="2">
    <source>
        <dbReference type="Pfam" id="PF03221"/>
    </source>
</evidence>
<sequence length="43" mass="4749">TAKFPLLEEALALWVSRVTTALQTVTRVIIQRKAVQLAEGLNV</sequence>
<feature type="non-terminal residue" evidence="3">
    <location>
        <position position="43"/>
    </location>
</feature>
<evidence type="ECO:0000313" key="4">
    <source>
        <dbReference type="Proteomes" id="UP000789396"/>
    </source>
</evidence>
<evidence type="ECO:0000313" key="3">
    <source>
        <dbReference type="EMBL" id="CAG8806326.1"/>
    </source>
</evidence>
<dbReference type="GO" id="GO:0003677">
    <property type="term" value="F:DNA binding"/>
    <property type="evidence" value="ECO:0007669"/>
    <property type="project" value="UniProtKB-KW"/>
</dbReference>
<protein>
    <submittedName>
        <fullName evidence="3">12970_t:CDS:1</fullName>
    </submittedName>
</protein>
<dbReference type="Proteomes" id="UP000789396">
    <property type="component" value="Unassembled WGS sequence"/>
</dbReference>
<gene>
    <name evidence="3" type="ORF">RFULGI_LOCUS18268</name>
</gene>
<accession>A0A9N9PDG3</accession>
<feature type="domain" description="HTH CENPB-type" evidence="2">
    <location>
        <begin position="4"/>
        <end position="38"/>
    </location>
</feature>
<dbReference type="Pfam" id="PF03221">
    <property type="entry name" value="HTH_Tnp_Tc5"/>
    <property type="match status" value="1"/>
</dbReference>
<reference evidence="3" key="1">
    <citation type="submission" date="2021-06" db="EMBL/GenBank/DDBJ databases">
        <authorList>
            <person name="Kallberg Y."/>
            <person name="Tangrot J."/>
            <person name="Rosling A."/>
        </authorList>
    </citation>
    <scope>NUCLEOTIDE SEQUENCE</scope>
    <source>
        <strain evidence="3">IN212</strain>
    </source>
</reference>
<dbReference type="AlphaFoldDB" id="A0A9N9PDG3"/>
<name>A0A9N9PDG3_9GLOM</name>
<proteinExistence type="predicted"/>
<feature type="non-terminal residue" evidence="3">
    <location>
        <position position="1"/>
    </location>
</feature>
<evidence type="ECO:0000256" key="1">
    <source>
        <dbReference type="ARBA" id="ARBA00023125"/>
    </source>
</evidence>
<dbReference type="Gene3D" id="1.10.10.60">
    <property type="entry name" value="Homeodomain-like"/>
    <property type="match status" value="1"/>
</dbReference>
<dbReference type="InterPro" id="IPR006600">
    <property type="entry name" value="HTH_CenpB_DNA-bd_dom"/>
</dbReference>